<dbReference type="Proteomes" id="UP000266305">
    <property type="component" value="Unassembled WGS sequence"/>
</dbReference>
<comment type="caution">
    <text evidence="1">The sequence shown here is derived from an EMBL/GenBank/DDBJ whole genome shotgun (WGS) entry which is preliminary data.</text>
</comment>
<dbReference type="EMBL" id="QWGP01000016">
    <property type="protein sequence ID" value="RHZ93666.1"/>
    <property type="molecule type" value="Genomic_DNA"/>
</dbReference>
<dbReference type="RefSeq" id="WP_011337110.1">
    <property type="nucleotide sequence ID" value="NZ_BJXO01000006.1"/>
</dbReference>
<name>A0AAX1UJJ2_CERSP</name>
<reference evidence="1 2" key="1">
    <citation type="submission" date="2018-08" db="EMBL/GenBank/DDBJ databases">
        <title>Draft genome sequence of Rhodobacter sphaeroides FY.</title>
        <authorList>
            <person name="Rayyan A."/>
            <person name="Meyer T.E."/>
            <person name="Kyndt J.A."/>
        </authorList>
    </citation>
    <scope>NUCLEOTIDE SEQUENCE [LARGE SCALE GENOMIC DNA]</scope>
    <source>
        <strain evidence="1 2">FY</strain>
    </source>
</reference>
<protein>
    <submittedName>
        <fullName evidence="1">Uncharacterized protein</fullName>
    </submittedName>
</protein>
<evidence type="ECO:0000313" key="2">
    <source>
        <dbReference type="Proteomes" id="UP000266305"/>
    </source>
</evidence>
<gene>
    <name evidence="1" type="ORF">D1114_14210</name>
</gene>
<proteinExistence type="predicted"/>
<dbReference type="GeneID" id="3719264"/>
<sequence>MPSTLSERPKMPMHPPDSAGVAALAICEALLLSLLDRKILPEAEILGILEDAAAAHTAHPDDGDAELHRAAARLIAGIRIGQIMPRRR</sequence>
<evidence type="ECO:0000313" key="1">
    <source>
        <dbReference type="EMBL" id="RHZ93666.1"/>
    </source>
</evidence>
<accession>A0AAX1UJJ2</accession>
<organism evidence="1 2">
    <name type="scientific">Cereibacter sphaeroides</name>
    <name type="common">Rhodobacter sphaeroides</name>
    <dbReference type="NCBI Taxonomy" id="1063"/>
    <lineage>
        <taxon>Bacteria</taxon>
        <taxon>Pseudomonadati</taxon>
        <taxon>Pseudomonadota</taxon>
        <taxon>Alphaproteobacteria</taxon>
        <taxon>Rhodobacterales</taxon>
        <taxon>Paracoccaceae</taxon>
        <taxon>Cereibacter</taxon>
    </lineage>
</organism>
<dbReference type="AlphaFoldDB" id="A0AAX1UJJ2"/>